<protein>
    <submittedName>
        <fullName evidence="7">Choline dehydrogenase</fullName>
    </submittedName>
</protein>
<dbReference type="InterPro" id="IPR036188">
    <property type="entry name" value="FAD/NAD-bd_sf"/>
</dbReference>
<name>A0A516H6Z4_9PROT</name>
<dbReference type="Proteomes" id="UP000317496">
    <property type="component" value="Chromosome"/>
</dbReference>
<accession>A0A516H6Z4</accession>
<keyword evidence="8" id="KW-1185">Reference proteome</keyword>
<dbReference type="Gene3D" id="3.30.560.10">
    <property type="entry name" value="Glucose Oxidase, domain 3"/>
    <property type="match status" value="1"/>
</dbReference>
<dbReference type="InterPro" id="IPR012132">
    <property type="entry name" value="GMC_OxRdtase"/>
</dbReference>
<dbReference type="EMBL" id="CP041636">
    <property type="protein sequence ID" value="QDO99544.1"/>
    <property type="molecule type" value="Genomic_DNA"/>
</dbReference>
<dbReference type="PANTHER" id="PTHR11552">
    <property type="entry name" value="GLUCOSE-METHANOL-CHOLINE GMC OXIDOREDUCTASE"/>
    <property type="match status" value="1"/>
</dbReference>
<evidence type="ECO:0000256" key="4">
    <source>
        <dbReference type="ARBA" id="ARBA00022827"/>
    </source>
</evidence>
<dbReference type="Gene3D" id="3.50.50.60">
    <property type="entry name" value="FAD/NAD(P)-binding domain"/>
    <property type="match status" value="1"/>
</dbReference>
<keyword evidence="3" id="KW-0285">Flavoprotein</keyword>
<dbReference type="Pfam" id="PF05199">
    <property type="entry name" value="GMC_oxred_C"/>
    <property type="match status" value="1"/>
</dbReference>
<feature type="binding site" evidence="5">
    <location>
        <position position="94"/>
    </location>
    <ligand>
        <name>FAD</name>
        <dbReference type="ChEBI" id="CHEBI:57692"/>
    </ligand>
</feature>
<dbReference type="RefSeq" id="WP_144258540.1">
    <property type="nucleotide sequence ID" value="NZ_CP041636.1"/>
</dbReference>
<dbReference type="KEGG" id="fer:FNB15_20760"/>
<dbReference type="PANTHER" id="PTHR11552:SF147">
    <property type="entry name" value="CHOLINE DEHYDROGENASE, MITOCHONDRIAL"/>
    <property type="match status" value="1"/>
</dbReference>
<dbReference type="SUPFAM" id="SSF51905">
    <property type="entry name" value="FAD/NAD(P)-binding domain"/>
    <property type="match status" value="1"/>
</dbReference>
<evidence type="ECO:0000259" key="6">
    <source>
        <dbReference type="PROSITE" id="PS00624"/>
    </source>
</evidence>
<dbReference type="GO" id="GO:0016614">
    <property type="term" value="F:oxidoreductase activity, acting on CH-OH group of donors"/>
    <property type="evidence" value="ECO:0007669"/>
    <property type="project" value="InterPro"/>
</dbReference>
<dbReference type="PIRSF" id="PIRSF000137">
    <property type="entry name" value="Alcohol_oxidase"/>
    <property type="match status" value="1"/>
</dbReference>
<reference evidence="7 8" key="1">
    <citation type="submission" date="2019-07" db="EMBL/GenBank/DDBJ databases">
        <title>Genome sequencing for Ferrovibrio sp. K5.</title>
        <authorList>
            <person name="Park S.-J."/>
        </authorList>
    </citation>
    <scope>NUCLEOTIDE SEQUENCE [LARGE SCALE GENOMIC DNA]</scope>
    <source>
        <strain evidence="7 8">K5</strain>
    </source>
</reference>
<dbReference type="InterPro" id="IPR000172">
    <property type="entry name" value="GMC_OxRdtase_N"/>
</dbReference>
<evidence type="ECO:0000313" key="7">
    <source>
        <dbReference type="EMBL" id="QDO99544.1"/>
    </source>
</evidence>
<feature type="binding site" evidence="5">
    <location>
        <position position="230"/>
    </location>
    <ligand>
        <name>FAD</name>
        <dbReference type="ChEBI" id="CHEBI:57692"/>
    </ligand>
</feature>
<keyword evidence="4 5" id="KW-0274">FAD</keyword>
<proteinExistence type="inferred from homology"/>
<organism evidence="7 8">
    <name type="scientific">Ferrovibrio terrae</name>
    <dbReference type="NCBI Taxonomy" id="2594003"/>
    <lineage>
        <taxon>Bacteria</taxon>
        <taxon>Pseudomonadati</taxon>
        <taxon>Pseudomonadota</taxon>
        <taxon>Alphaproteobacteria</taxon>
        <taxon>Rhodospirillales</taxon>
        <taxon>Rhodospirillaceae</taxon>
        <taxon>Ferrovibrio</taxon>
    </lineage>
</organism>
<sequence>MSAQDQKPVTEGAPFDYIIVGGGTAGLLLANRLSRNPRTKVLVIEAGGRDNWIWHHIPIGYLFAIGNPRADWCYRTEPVPGLNNRSIGYARGKVIGGCTAINAMVYMRGQVQDYDTWAQMGLSGWGWDDVLPYFLKHEDHEAGKSEMHNSGGEWRVENARVRWPLIEAVAEAGTQIGIPRVSDFNLGTNEGSGYFQVNQKKGMRWSTNAAFLRPVIDQRNNIALLLKAHVETIEFDTSTDNGRPRATSVIVSDDFERKRFVARKEIILSAGAINSPQILQLSGIGPGELLKQHGIDVVHHAPGVGENLQDHLQLRTIYKVKGLKTINETGWFGKGLMGLDYMLRRRGPLTMAPSTFGMFTRSSPDHATPNVEYHIQPLSLDAFGSPLHSFPAFTASVCNLRPTSRGHVRIKSRDPHAAPAIQPNYLSTEDDIRVAVDSLKLTRRLVAAPALAKYQPEEYLPGAEINTEEDMRVAAGQIGATIFHPVATAKMGVDSDPMAVLDGRLRVRGVDGLRVIDASAMPLITSGNTASPTLMIAEKGAEFILQDNKG</sequence>
<dbReference type="OrthoDB" id="9785276at2"/>
<evidence type="ECO:0000256" key="1">
    <source>
        <dbReference type="ARBA" id="ARBA00001974"/>
    </source>
</evidence>
<evidence type="ECO:0000256" key="2">
    <source>
        <dbReference type="ARBA" id="ARBA00010790"/>
    </source>
</evidence>
<dbReference type="SUPFAM" id="SSF54373">
    <property type="entry name" value="FAD-linked reductases, C-terminal domain"/>
    <property type="match status" value="1"/>
</dbReference>
<gene>
    <name evidence="7" type="ORF">FNB15_20760</name>
</gene>
<evidence type="ECO:0000313" key="8">
    <source>
        <dbReference type="Proteomes" id="UP000317496"/>
    </source>
</evidence>
<evidence type="ECO:0000256" key="5">
    <source>
        <dbReference type="PIRSR" id="PIRSR000137-2"/>
    </source>
</evidence>
<feature type="domain" description="Glucose-methanol-choline oxidoreductase N-terminal" evidence="6">
    <location>
        <begin position="271"/>
        <end position="285"/>
    </location>
</feature>
<feature type="binding site" evidence="5">
    <location>
        <begin position="102"/>
        <end position="105"/>
    </location>
    <ligand>
        <name>FAD</name>
        <dbReference type="ChEBI" id="CHEBI:57692"/>
    </ligand>
</feature>
<comment type="similarity">
    <text evidence="2">Belongs to the GMC oxidoreductase family.</text>
</comment>
<dbReference type="AlphaFoldDB" id="A0A516H6Z4"/>
<dbReference type="InterPro" id="IPR007867">
    <property type="entry name" value="GMC_OxRtase_C"/>
</dbReference>
<dbReference type="Pfam" id="PF00732">
    <property type="entry name" value="GMC_oxred_N"/>
    <property type="match status" value="1"/>
</dbReference>
<comment type="cofactor">
    <cofactor evidence="1 5">
        <name>FAD</name>
        <dbReference type="ChEBI" id="CHEBI:57692"/>
    </cofactor>
</comment>
<dbReference type="GO" id="GO:0050660">
    <property type="term" value="F:flavin adenine dinucleotide binding"/>
    <property type="evidence" value="ECO:0007669"/>
    <property type="project" value="InterPro"/>
</dbReference>
<dbReference type="PROSITE" id="PS00624">
    <property type="entry name" value="GMC_OXRED_2"/>
    <property type="match status" value="1"/>
</dbReference>
<evidence type="ECO:0000256" key="3">
    <source>
        <dbReference type="ARBA" id="ARBA00022630"/>
    </source>
</evidence>